<keyword evidence="2" id="KW-0695">RNA-directed DNA polymerase</keyword>
<dbReference type="GO" id="GO:0004519">
    <property type="term" value="F:endonuclease activity"/>
    <property type="evidence" value="ECO:0007669"/>
    <property type="project" value="UniProtKB-KW"/>
</dbReference>
<evidence type="ECO:0000313" key="2">
    <source>
        <dbReference type="EMBL" id="NIE47657.1"/>
    </source>
</evidence>
<keyword evidence="2" id="KW-0255">Endonuclease</keyword>
<reference evidence="2" key="1">
    <citation type="submission" date="2020-03" db="EMBL/GenBank/DDBJ databases">
        <title>A transcriptome and proteome of the tick Rhipicephalus microplus shaped by the genetic composition of its hosts and developmental stage.</title>
        <authorList>
            <person name="Garcia G.R."/>
            <person name="Ribeiro J.M.C."/>
            <person name="Maruyama S.R."/>
            <person name="Gardinasse L.G."/>
            <person name="Nelson K."/>
            <person name="Ferreira B.R."/>
            <person name="Andrade T.G."/>
            <person name="Santos I.K.F.M."/>
        </authorList>
    </citation>
    <scope>NUCLEOTIDE SEQUENCE</scope>
    <source>
        <strain evidence="2">NSGR</strain>
        <tissue evidence="2">Salivary glands</tissue>
    </source>
</reference>
<dbReference type="PANTHER" id="PTHR33395:SF22">
    <property type="entry name" value="REVERSE TRANSCRIPTASE DOMAIN-CONTAINING PROTEIN"/>
    <property type="match status" value="1"/>
</dbReference>
<dbReference type="AlphaFoldDB" id="A0A6G5ACA3"/>
<keyword evidence="2" id="KW-0548">Nucleotidyltransferase</keyword>
<dbReference type="SUPFAM" id="SSF56672">
    <property type="entry name" value="DNA/RNA polymerases"/>
    <property type="match status" value="1"/>
</dbReference>
<name>A0A6G5ACA3_RHIMP</name>
<sequence>MEPLVISVSGIEALLRNLDDSKAIGPDGVSPRVLKQCVNPISLYLYLIFEKSLSTGQLPQDWKVANVVPIHKGGPKKDVTNYRPISLTSISCKIIEHVIYKALMKHLLDYDLLTKTQHGFRKGFSCTTQLLEFYNDLVSEIDLGGQTDCIFLDFSKAFDTVSHPLLLEKFEYLI</sequence>
<keyword evidence="2" id="KW-0808">Transferase</keyword>
<dbReference type="PROSITE" id="PS50878">
    <property type="entry name" value="RT_POL"/>
    <property type="match status" value="1"/>
</dbReference>
<keyword evidence="2" id="KW-0378">Hydrolase</keyword>
<protein>
    <submittedName>
        <fullName evidence="2">Putative endonuclease/reverse transcriptase</fullName>
    </submittedName>
</protein>
<accession>A0A6G5ACA3</accession>
<dbReference type="PANTHER" id="PTHR33395">
    <property type="entry name" value="TRANSCRIPTASE, PUTATIVE-RELATED-RELATED"/>
    <property type="match status" value="1"/>
</dbReference>
<evidence type="ECO:0000259" key="1">
    <source>
        <dbReference type="PROSITE" id="PS50878"/>
    </source>
</evidence>
<dbReference type="Pfam" id="PF00078">
    <property type="entry name" value="RVT_1"/>
    <property type="match status" value="1"/>
</dbReference>
<organism evidence="2">
    <name type="scientific">Rhipicephalus microplus</name>
    <name type="common">Cattle tick</name>
    <name type="synonym">Boophilus microplus</name>
    <dbReference type="NCBI Taxonomy" id="6941"/>
    <lineage>
        <taxon>Eukaryota</taxon>
        <taxon>Metazoa</taxon>
        <taxon>Ecdysozoa</taxon>
        <taxon>Arthropoda</taxon>
        <taxon>Chelicerata</taxon>
        <taxon>Arachnida</taxon>
        <taxon>Acari</taxon>
        <taxon>Parasitiformes</taxon>
        <taxon>Ixodida</taxon>
        <taxon>Ixodoidea</taxon>
        <taxon>Ixodidae</taxon>
        <taxon>Rhipicephalinae</taxon>
        <taxon>Rhipicephalus</taxon>
        <taxon>Boophilus</taxon>
    </lineage>
</organism>
<dbReference type="InterPro" id="IPR043502">
    <property type="entry name" value="DNA/RNA_pol_sf"/>
</dbReference>
<proteinExistence type="predicted"/>
<feature type="domain" description="Reverse transcriptase" evidence="1">
    <location>
        <begin position="51"/>
        <end position="174"/>
    </location>
</feature>
<keyword evidence="2" id="KW-0540">Nuclease</keyword>
<dbReference type="EMBL" id="GIKN01005384">
    <property type="protein sequence ID" value="NIE47657.1"/>
    <property type="molecule type" value="Transcribed_RNA"/>
</dbReference>
<dbReference type="InterPro" id="IPR000477">
    <property type="entry name" value="RT_dom"/>
</dbReference>
<dbReference type="GO" id="GO:0003964">
    <property type="term" value="F:RNA-directed DNA polymerase activity"/>
    <property type="evidence" value="ECO:0007669"/>
    <property type="project" value="UniProtKB-KW"/>
</dbReference>
<dbReference type="CDD" id="cd01650">
    <property type="entry name" value="RT_nLTR_like"/>
    <property type="match status" value="1"/>
</dbReference>